<evidence type="ECO:0000256" key="4">
    <source>
        <dbReference type="ARBA" id="ARBA00022832"/>
    </source>
</evidence>
<name>A0A366I329_9FIRM</name>
<gene>
    <name evidence="10" type="ORF">DES36_11532</name>
</gene>
<sequence length="250" mass="29005">MSGIITTKEYLVQSYEVDSHYNIFPEVILSYLQDTAMVQSEEIGMGIEYLKKSQLIWVLTRYHIKILKYPKHGETVRVSTYAVGFNKVFAYRDFKIENLKGETLITAKSQWLLIDGKSHKMLKIGDEFYKAYGIDKGSRISVCFDKLTIPEKYTFTRNFRADRRDIDFNGHVNNTRYIAWALDATPQEVLRDYNLCEFDIVFKKEVFLDQSIAVMTDITAIDNQLKGCHEIKNDQGETVCCINTIWKSAV</sequence>
<dbReference type="InterPro" id="IPR049427">
    <property type="entry name" value="Acyl-ACP_TE_C"/>
</dbReference>
<evidence type="ECO:0000256" key="6">
    <source>
        <dbReference type="ARBA" id="ARBA00023098"/>
    </source>
</evidence>
<keyword evidence="7" id="KW-0275">Fatty acid biosynthesis</keyword>
<organism evidence="10 11">
    <name type="scientific">Alkalibaculum bacchi</name>
    <dbReference type="NCBI Taxonomy" id="645887"/>
    <lineage>
        <taxon>Bacteria</taxon>
        <taxon>Bacillati</taxon>
        <taxon>Bacillota</taxon>
        <taxon>Clostridia</taxon>
        <taxon>Eubacteriales</taxon>
        <taxon>Eubacteriaceae</taxon>
        <taxon>Alkalibaculum</taxon>
    </lineage>
</organism>
<evidence type="ECO:0000256" key="7">
    <source>
        <dbReference type="ARBA" id="ARBA00023160"/>
    </source>
</evidence>
<dbReference type="Proteomes" id="UP000253490">
    <property type="component" value="Unassembled WGS sequence"/>
</dbReference>
<dbReference type="GO" id="GO:0016297">
    <property type="term" value="F:fatty acyl-[ACP] hydrolase activity"/>
    <property type="evidence" value="ECO:0007669"/>
    <property type="project" value="InterPro"/>
</dbReference>
<evidence type="ECO:0000256" key="3">
    <source>
        <dbReference type="ARBA" id="ARBA00022801"/>
    </source>
</evidence>
<evidence type="ECO:0000256" key="2">
    <source>
        <dbReference type="ARBA" id="ARBA00022516"/>
    </source>
</evidence>
<dbReference type="Pfam" id="PF20791">
    <property type="entry name" value="Acyl-ACP_TE_C"/>
    <property type="match status" value="1"/>
</dbReference>
<dbReference type="SUPFAM" id="SSF54637">
    <property type="entry name" value="Thioesterase/thiol ester dehydrase-isomerase"/>
    <property type="match status" value="2"/>
</dbReference>
<dbReference type="AlphaFoldDB" id="A0A366I329"/>
<feature type="domain" description="Acyl-ACP thioesterase N-terminal hotdog" evidence="8">
    <location>
        <begin position="6"/>
        <end position="132"/>
    </location>
</feature>
<accession>A0A366I329</accession>
<comment type="similarity">
    <text evidence="1">Belongs to the acyl-ACP thioesterase family.</text>
</comment>
<dbReference type="OrthoDB" id="9801517at2"/>
<comment type="caution">
    <text evidence="10">The sequence shown here is derived from an EMBL/GenBank/DDBJ whole genome shotgun (WGS) entry which is preliminary data.</text>
</comment>
<feature type="domain" description="Acyl-ACP thioesterase-like C-terminal" evidence="9">
    <location>
        <begin position="155"/>
        <end position="247"/>
    </location>
</feature>
<dbReference type="InterPro" id="IPR029069">
    <property type="entry name" value="HotDog_dom_sf"/>
</dbReference>
<evidence type="ECO:0000259" key="8">
    <source>
        <dbReference type="Pfam" id="PF01643"/>
    </source>
</evidence>
<dbReference type="PANTHER" id="PTHR31727:SF6">
    <property type="entry name" value="OLEOYL-ACYL CARRIER PROTEIN THIOESTERASE 1, CHLOROPLASTIC"/>
    <property type="match status" value="1"/>
</dbReference>
<keyword evidence="6" id="KW-0443">Lipid metabolism</keyword>
<reference evidence="10 11" key="1">
    <citation type="submission" date="2018-06" db="EMBL/GenBank/DDBJ databases">
        <title>Genomic Encyclopedia of Type Strains, Phase IV (KMG-IV): sequencing the most valuable type-strain genomes for metagenomic binning, comparative biology and taxonomic classification.</title>
        <authorList>
            <person name="Goeker M."/>
        </authorList>
    </citation>
    <scope>NUCLEOTIDE SEQUENCE [LARGE SCALE GENOMIC DNA]</scope>
    <source>
        <strain evidence="10 11">DSM 22112</strain>
    </source>
</reference>
<dbReference type="CDD" id="cd00586">
    <property type="entry name" value="4HBT"/>
    <property type="match status" value="1"/>
</dbReference>
<dbReference type="PANTHER" id="PTHR31727">
    <property type="entry name" value="OLEOYL-ACYL CARRIER PROTEIN THIOESTERASE 1, CHLOROPLASTIC"/>
    <property type="match status" value="1"/>
</dbReference>
<dbReference type="InterPro" id="IPR045023">
    <property type="entry name" value="FATA/B"/>
</dbReference>
<dbReference type="GO" id="GO:0000036">
    <property type="term" value="F:acyl carrier activity"/>
    <property type="evidence" value="ECO:0007669"/>
    <property type="project" value="TreeGrafter"/>
</dbReference>
<dbReference type="Gene3D" id="3.10.129.10">
    <property type="entry name" value="Hotdog Thioesterase"/>
    <property type="match status" value="1"/>
</dbReference>
<dbReference type="RefSeq" id="WP_113921249.1">
    <property type="nucleotide sequence ID" value="NZ_QNRX01000015.1"/>
</dbReference>
<keyword evidence="3" id="KW-0378">Hydrolase</keyword>
<keyword evidence="11" id="KW-1185">Reference proteome</keyword>
<keyword evidence="5" id="KW-0809">Transit peptide</keyword>
<keyword evidence="2" id="KW-0444">Lipid biosynthesis</keyword>
<dbReference type="InterPro" id="IPR002864">
    <property type="entry name" value="Acyl-ACP_thioesterase_NHD"/>
</dbReference>
<protein>
    <submittedName>
        <fullName evidence="10">Acyl-ACP thioesterase</fullName>
    </submittedName>
</protein>
<dbReference type="Pfam" id="PF01643">
    <property type="entry name" value="Acyl-ACP_TE"/>
    <property type="match status" value="1"/>
</dbReference>
<dbReference type="EMBL" id="QNRX01000015">
    <property type="protein sequence ID" value="RBP61034.1"/>
    <property type="molecule type" value="Genomic_DNA"/>
</dbReference>
<evidence type="ECO:0000256" key="5">
    <source>
        <dbReference type="ARBA" id="ARBA00022946"/>
    </source>
</evidence>
<evidence type="ECO:0000259" key="9">
    <source>
        <dbReference type="Pfam" id="PF20791"/>
    </source>
</evidence>
<keyword evidence="4" id="KW-0276">Fatty acid metabolism</keyword>
<evidence type="ECO:0000313" key="10">
    <source>
        <dbReference type="EMBL" id="RBP61034.1"/>
    </source>
</evidence>
<evidence type="ECO:0000313" key="11">
    <source>
        <dbReference type="Proteomes" id="UP000253490"/>
    </source>
</evidence>
<proteinExistence type="inferred from homology"/>
<evidence type="ECO:0000256" key="1">
    <source>
        <dbReference type="ARBA" id="ARBA00006500"/>
    </source>
</evidence>